<comment type="caution">
    <text evidence="22">The sequence shown here is derived from an EMBL/GenBank/DDBJ whole genome shotgun (WGS) entry which is preliminary data.</text>
</comment>
<comment type="cofactor">
    <cofactor evidence="1">
        <name>FMN</name>
        <dbReference type="ChEBI" id="CHEBI:58210"/>
    </cofactor>
</comment>
<keyword evidence="23" id="KW-1185">Reference proteome</keyword>
<dbReference type="Gene3D" id="1.10.630.10">
    <property type="entry name" value="Cytochrome P450"/>
    <property type="match status" value="1"/>
</dbReference>
<keyword evidence="9" id="KW-0288">FMN</keyword>
<evidence type="ECO:0000256" key="12">
    <source>
        <dbReference type="ARBA" id="ARBA00022857"/>
    </source>
</evidence>
<dbReference type="FunFam" id="1.10.630.10:FF:000040">
    <property type="entry name" value="Bifunctional cytochrome P450/NADPH--P450 reductase"/>
    <property type="match status" value="1"/>
</dbReference>
<keyword evidence="11" id="KW-0274">FAD</keyword>
<evidence type="ECO:0000256" key="6">
    <source>
        <dbReference type="ARBA" id="ARBA00022448"/>
    </source>
</evidence>
<dbReference type="SUPFAM" id="SSF48264">
    <property type="entry name" value="Cytochrome P450"/>
    <property type="match status" value="1"/>
</dbReference>
<dbReference type="PANTHER" id="PTHR24305:SF108">
    <property type="entry name" value="P450, PUTATIVE (EUROFUNG)-RELATED"/>
    <property type="match status" value="1"/>
</dbReference>
<keyword evidence="15 19" id="KW-0408">Iron</keyword>
<keyword evidence="10 19" id="KW-0479">Metal-binding</keyword>
<evidence type="ECO:0000256" key="15">
    <source>
        <dbReference type="ARBA" id="ARBA00023004"/>
    </source>
</evidence>
<organism evidence="22 23">
    <name type="scientific">Aspergillus ochraceoroseus</name>
    <dbReference type="NCBI Taxonomy" id="138278"/>
    <lineage>
        <taxon>Eukaryota</taxon>
        <taxon>Fungi</taxon>
        <taxon>Dikarya</taxon>
        <taxon>Ascomycota</taxon>
        <taxon>Pezizomycotina</taxon>
        <taxon>Eurotiomycetes</taxon>
        <taxon>Eurotiomycetidae</taxon>
        <taxon>Eurotiales</taxon>
        <taxon>Aspergillaceae</taxon>
        <taxon>Aspergillus</taxon>
        <taxon>Aspergillus subgen. Nidulantes</taxon>
    </lineage>
</organism>
<dbReference type="OrthoDB" id="1470350at2759"/>
<name>A0A0F8V5Y5_9EURO</name>
<keyword evidence="12" id="KW-0521">NADP</keyword>
<evidence type="ECO:0000256" key="9">
    <source>
        <dbReference type="ARBA" id="ARBA00022643"/>
    </source>
</evidence>
<keyword evidence="14 20" id="KW-0560">Oxidoreductase</keyword>
<keyword evidence="13" id="KW-0249">Electron transport</keyword>
<dbReference type="Pfam" id="PF00067">
    <property type="entry name" value="p450"/>
    <property type="match status" value="1"/>
</dbReference>
<evidence type="ECO:0000256" key="1">
    <source>
        <dbReference type="ARBA" id="ARBA00001917"/>
    </source>
</evidence>
<dbReference type="InterPro" id="IPR017972">
    <property type="entry name" value="Cyt_P450_CS"/>
</dbReference>
<evidence type="ECO:0000256" key="14">
    <source>
        <dbReference type="ARBA" id="ARBA00023002"/>
    </source>
</evidence>
<evidence type="ECO:0000256" key="21">
    <source>
        <dbReference type="SAM" id="MobiDB-lite"/>
    </source>
</evidence>
<feature type="region of interest" description="Disordered" evidence="21">
    <location>
        <begin position="223"/>
        <end position="254"/>
    </location>
</feature>
<dbReference type="PANTHER" id="PTHR24305">
    <property type="entry name" value="CYTOCHROME P450"/>
    <property type="match status" value="1"/>
</dbReference>
<dbReference type="GO" id="GO:0003958">
    <property type="term" value="F:NADPH-hemoprotein reductase activity"/>
    <property type="evidence" value="ECO:0007669"/>
    <property type="project" value="UniProtKB-EC"/>
</dbReference>
<dbReference type="AlphaFoldDB" id="A0A0F8V5Y5"/>
<keyword evidence="16 20" id="KW-0503">Monooxygenase</keyword>
<gene>
    <name evidence="22" type="ORF">AOCH_006138</name>
</gene>
<dbReference type="InterPro" id="IPR002401">
    <property type="entry name" value="Cyt_P450_E_grp-I"/>
</dbReference>
<evidence type="ECO:0000256" key="2">
    <source>
        <dbReference type="ARBA" id="ARBA00001971"/>
    </source>
</evidence>
<evidence type="ECO:0000256" key="16">
    <source>
        <dbReference type="ARBA" id="ARBA00023033"/>
    </source>
</evidence>
<dbReference type="InterPro" id="IPR001128">
    <property type="entry name" value="Cyt_P450"/>
</dbReference>
<evidence type="ECO:0000256" key="7">
    <source>
        <dbReference type="ARBA" id="ARBA00022617"/>
    </source>
</evidence>
<comment type="cofactor">
    <cofactor evidence="3">
        <name>FAD</name>
        <dbReference type="ChEBI" id="CHEBI:57692"/>
    </cofactor>
</comment>
<dbReference type="EMBL" id="JYKN01001930">
    <property type="protein sequence ID" value="KKK18391.1"/>
    <property type="molecule type" value="Genomic_DNA"/>
</dbReference>
<dbReference type="InterPro" id="IPR050121">
    <property type="entry name" value="Cytochrome_P450_monoxygenase"/>
</dbReference>
<protein>
    <recommendedName>
        <fullName evidence="24">Cytochrome P450</fullName>
    </recommendedName>
</protein>
<evidence type="ECO:0008006" key="24">
    <source>
        <dbReference type="Google" id="ProtNLM"/>
    </source>
</evidence>
<accession>A0A0F8V5Y5</accession>
<dbReference type="PROSITE" id="PS00086">
    <property type="entry name" value="CYTOCHROME_P450"/>
    <property type="match status" value="1"/>
</dbReference>
<evidence type="ECO:0000256" key="4">
    <source>
        <dbReference type="ARBA" id="ARBA00010018"/>
    </source>
</evidence>
<evidence type="ECO:0000313" key="22">
    <source>
        <dbReference type="EMBL" id="KKK18391.1"/>
    </source>
</evidence>
<comment type="cofactor">
    <cofactor evidence="2 19">
        <name>heme</name>
        <dbReference type="ChEBI" id="CHEBI:30413"/>
    </cofactor>
</comment>
<dbReference type="GO" id="GO:0020037">
    <property type="term" value="F:heme binding"/>
    <property type="evidence" value="ECO:0007669"/>
    <property type="project" value="InterPro"/>
</dbReference>
<evidence type="ECO:0000256" key="18">
    <source>
        <dbReference type="ARBA" id="ARBA00049342"/>
    </source>
</evidence>
<keyword evidence="6" id="KW-0813">Transport</keyword>
<dbReference type="VEuPathDB" id="FungiDB:P175DRAFT_0509609"/>
<evidence type="ECO:0000256" key="10">
    <source>
        <dbReference type="ARBA" id="ARBA00022723"/>
    </source>
</evidence>
<sequence length="480" mass="53110">MPSPIPQPKGLPILGNLFDLDGNNPWGSFNKLAAQYRPIFKISILGHEIVFVTGAALLEEICDETRFRKCVAGPIVEIRAAVHDSLFTAYHSEMEAWGVAHRIMSPMVSAEAIEQIFGDLLESTDDLIAKWTATPRQRVDIVNDLDRNNHIANMSAFFHQRLRCQEGPEPAIIAAMQDATTESMRRTSRPKFLTWLFYQRKWDADIRIMRDYCADIVATRRAAASEEEEEEQQQPPPKDILHALLHGTDPQTGKSLTESQVLDEIINLFIGSATAPNLVAFALYYLLKNPQEIEHARQEIDAVVGGAGGPLTHAHLAAQLPYCEAILRETLRLSAPAPGFNIEPIPSPSGTQELPPPPVLLAGGEYQVPRTQPLIALLTAVNRDPAVFDDPEAFRPARMVGEKYAQLPAGVKKGFGNGTRACFGTRYAWTWSLLCLVRVLQEVDLELADASYEVTTEGRNYNGAFSTRPVGFFAVASARK</sequence>
<evidence type="ECO:0000256" key="3">
    <source>
        <dbReference type="ARBA" id="ARBA00001974"/>
    </source>
</evidence>
<comment type="similarity">
    <text evidence="4">In the N-terminal section; belongs to the cytochrome P450 family.</text>
</comment>
<comment type="catalytic activity">
    <reaction evidence="17">
        <text>an organic molecule + reduced [NADPH--hemoprotein reductase] + O2 = an alcohol + oxidized [NADPH--hemoprotein reductase] + H2O + H(+)</text>
        <dbReference type="Rhea" id="RHEA:17149"/>
        <dbReference type="Rhea" id="RHEA-COMP:11964"/>
        <dbReference type="Rhea" id="RHEA-COMP:11965"/>
        <dbReference type="ChEBI" id="CHEBI:15377"/>
        <dbReference type="ChEBI" id="CHEBI:15378"/>
        <dbReference type="ChEBI" id="CHEBI:15379"/>
        <dbReference type="ChEBI" id="CHEBI:30879"/>
        <dbReference type="ChEBI" id="CHEBI:57618"/>
        <dbReference type="ChEBI" id="CHEBI:58210"/>
        <dbReference type="ChEBI" id="CHEBI:142491"/>
        <dbReference type="EC" id="1.14.14.1"/>
    </reaction>
</comment>
<dbReference type="GO" id="GO:0044550">
    <property type="term" value="P:secondary metabolite biosynthetic process"/>
    <property type="evidence" value="ECO:0007669"/>
    <property type="project" value="UniProtKB-ARBA"/>
</dbReference>
<dbReference type="InterPro" id="IPR036396">
    <property type="entry name" value="Cyt_P450_sf"/>
</dbReference>
<dbReference type="Proteomes" id="UP000034947">
    <property type="component" value="Unassembled WGS sequence"/>
</dbReference>
<evidence type="ECO:0000256" key="8">
    <source>
        <dbReference type="ARBA" id="ARBA00022630"/>
    </source>
</evidence>
<dbReference type="PRINTS" id="PR00463">
    <property type="entry name" value="EP450I"/>
</dbReference>
<dbReference type="GO" id="GO:0005506">
    <property type="term" value="F:iron ion binding"/>
    <property type="evidence" value="ECO:0007669"/>
    <property type="project" value="InterPro"/>
</dbReference>
<dbReference type="GO" id="GO:0016712">
    <property type="term" value="F:oxidoreductase activity, acting on paired donors, with incorporation or reduction of molecular oxygen, reduced flavin or flavoprotein as one donor, and incorporation of one atom of oxygen"/>
    <property type="evidence" value="ECO:0007669"/>
    <property type="project" value="UniProtKB-EC"/>
</dbReference>
<comment type="similarity">
    <text evidence="5 20">Belongs to the cytochrome P450 family.</text>
</comment>
<keyword evidence="8" id="KW-0285">Flavoprotein</keyword>
<evidence type="ECO:0000313" key="23">
    <source>
        <dbReference type="Proteomes" id="UP000034947"/>
    </source>
</evidence>
<evidence type="ECO:0000256" key="20">
    <source>
        <dbReference type="RuleBase" id="RU000461"/>
    </source>
</evidence>
<evidence type="ECO:0000256" key="17">
    <source>
        <dbReference type="ARBA" id="ARBA00047827"/>
    </source>
</evidence>
<evidence type="ECO:0000256" key="13">
    <source>
        <dbReference type="ARBA" id="ARBA00022982"/>
    </source>
</evidence>
<evidence type="ECO:0000256" key="19">
    <source>
        <dbReference type="PIRSR" id="PIRSR602401-1"/>
    </source>
</evidence>
<evidence type="ECO:0000256" key="11">
    <source>
        <dbReference type="ARBA" id="ARBA00022827"/>
    </source>
</evidence>
<feature type="binding site" description="axial binding residue" evidence="19">
    <location>
        <position position="422"/>
    </location>
    <ligand>
        <name>heme</name>
        <dbReference type="ChEBI" id="CHEBI:30413"/>
    </ligand>
    <ligandPart>
        <name>Fe</name>
        <dbReference type="ChEBI" id="CHEBI:18248"/>
    </ligandPart>
</feature>
<reference evidence="22 23" key="1">
    <citation type="submission" date="2015-02" db="EMBL/GenBank/DDBJ databases">
        <title>Draft Genome Sequences of Two Closely-Related Aflatoxigenic Aspergillus Species Obtained from the Cote d'Ivoire.</title>
        <authorList>
            <person name="Moore G.G."/>
            <person name="Beltz S.B."/>
            <person name="Mack B.M."/>
        </authorList>
    </citation>
    <scope>NUCLEOTIDE SEQUENCE [LARGE SCALE GENOMIC DNA]</scope>
    <source>
        <strain evidence="22 23">SRRC1432</strain>
    </source>
</reference>
<comment type="catalytic activity">
    <reaction evidence="18">
        <text>2 oxidized [cytochrome P450] + NADPH = 2 reduced [cytochrome P450] + NADP(+) + H(+)</text>
        <dbReference type="Rhea" id="RHEA:24040"/>
        <dbReference type="Rhea" id="RHEA-COMP:14627"/>
        <dbReference type="Rhea" id="RHEA-COMP:14628"/>
        <dbReference type="ChEBI" id="CHEBI:15378"/>
        <dbReference type="ChEBI" id="CHEBI:55376"/>
        <dbReference type="ChEBI" id="CHEBI:57783"/>
        <dbReference type="ChEBI" id="CHEBI:58349"/>
        <dbReference type="ChEBI" id="CHEBI:60344"/>
        <dbReference type="EC" id="1.6.2.4"/>
    </reaction>
</comment>
<evidence type="ECO:0000256" key="5">
    <source>
        <dbReference type="ARBA" id="ARBA00010617"/>
    </source>
</evidence>
<proteinExistence type="inferred from homology"/>
<keyword evidence="7 19" id="KW-0349">Heme</keyword>